<evidence type="ECO:0008006" key="3">
    <source>
        <dbReference type="Google" id="ProtNLM"/>
    </source>
</evidence>
<protein>
    <recommendedName>
        <fullName evidence="3">RHS repeat-associated protein</fullName>
    </recommendedName>
</protein>
<name>A0A4V2SF87_9BACE</name>
<dbReference type="AlphaFoldDB" id="A0A4V2SF87"/>
<evidence type="ECO:0000313" key="2">
    <source>
        <dbReference type="Proteomes" id="UP000295600"/>
    </source>
</evidence>
<accession>A0A4V2SF87</accession>
<dbReference type="Proteomes" id="UP000295600">
    <property type="component" value="Unassembled WGS sequence"/>
</dbReference>
<dbReference type="EMBL" id="SLXB01000001">
    <property type="protein sequence ID" value="TCO96377.1"/>
    <property type="molecule type" value="Genomic_DNA"/>
</dbReference>
<reference evidence="1 2" key="1">
    <citation type="submission" date="2019-03" db="EMBL/GenBank/DDBJ databases">
        <title>Genomic Encyclopedia of Type Strains, Phase IV (KMG-IV): sequencing the most valuable type-strain genomes for metagenomic binning, comparative biology and taxonomic classification.</title>
        <authorList>
            <person name="Goeker M."/>
        </authorList>
    </citation>
    <scope>NUCLEOTIDE SEQUENCE [LARGE SCALE GENOMIC DNA]</scope>
    <source>
        <strain evidence="1 2">DSM 23917</strain>
    </source>
</reference>
<evidence type="ECO:0000313" key="1">
    <source>
        <dbReference type="EMBL" id="TCO96377.1"/>
    </source>
</evidence>
<gene>
    <name evidence="1" type="ORF">EV202_101148</name>
</gene>
<organism evidence="1 2">
    <name type="scientific">Prevotella heparinolytica</name>
    <dbReference type="NCBI Taxonomy" id="28113"/>
    <lineage>
        <taxon>Bacteria</taxon>
        <taxon>Pseudomonadati</taxon>
        <taxon>Bacteroidota</taxon>
        <taxon>Bacteroidia</taxon>
        <taxon>Bacteroidales</taxon>
        <taxon>Bacteroidaceae</taxon>
        <taxon>Bacteroides</taxon>
    </lineage>
</organism>
<proteinExistence type="predicted"/>
<comment type="caution">
    <text evidence="1">The sequence shown here is derived from an EMBL/GenBank/DDBJ whole genome shotgun (WGS) entry which is preliminary data.</text>
</comment>
<sequence>MDPLAEKYYGISPYAYCGNEPVRRIDPDGKDWRVQIYYDEETRRMQYLLTVNAALYNTSNDQSLDMKALSDAITKQVADAYNFSGKDFDVKMNFNLRVIDSADKLKEREHLIQVVNQNEIGSSSPKTMGRAYTFLHGLDIKVGTVAVSDMLKGSDNRTIGHELGHTGGLFHKDEKESDDNLMLQKSSLQKNQIDPLTANKLERKQIEIIQQNYIHGKLNRRIPHSKTRK</sequence>
<dbReference type="Gene3D" id="2.180.10.10">
    <property type="entry name" value="RHS repeat-associated core"/>
    <property type="match status" value="1"/>
</dbReference>